<organism evidence="1 2">
    <name type="scientific">Fodinicola feengrottensis</name>
    <dbReference type="NCBI Taxonomy" id="435914"/>
    <lineage>
        <taxon>Bacteria</taxon>
        <taxon>Bacillati</taxon>
        <taxon>Actinomycetota</taxon>
        <taxon>Actinomycetes</taxon>
        <taxon>Mycobacteriales</taxon>
        <taxon>Fodinicola</taxon>
    </lineage>
</organism>
<accession>A0ABP4RNP1</accession>
<name>A0ABP4RNP1_9ACTN</name>
<evidence type="ECO:0000313" key="1">
    <source>
        <dbReference type="EMBL" id="GAA1658250.1"/>
    </source>
</evidence>
<dbReference type="Proteomes" id="UP001500618">
    <property type="component" value="Unassembled WGS sequence"/>
</dbReference>
<comment type="caution">
    <text evidence="1">The sequence shown here is derived from an EMBL/GenBank/DDBJ whole genome shotgun (WGS) entry which is preliminary data.</text>
</comment>
<reference evidence="2" key="1">
    <citation type="journal article" date="2019" name="Int. J. Syst. Evol. Microbiol.">
        <title>The Global Catalogue of Microorganisms (GCM) 10K type strain sequencing project: providing services to taxonomists for standard genome sequencing and annotation.</title>
        <authorList>
            <consortium name="The Broad Institute Genomics Platform"/>
            <consortium name="The Broad Institute Genome Sequencing Center for Infectious Disease"/>
            <person name="Wu L."/>
            <person name="Ma J."/>
        </authorList>
    </citation>
    <scope>NUCLEOTIDE SEQUENCE [LARGE SCALE GENOMIC DNA]</scope>
    <source>
        <strain evidence="2">JCM 14718</strain>
    </source>
</reference>
<gene>
    <name evidence="1" type="ORF">GCM10009765_04620</name>
</gene>
<evidence type="ECO:0000313" key="2">
    <source>
        <dbReference type="Proteomes" id="UP001500618"/>
    </source>
</evidence>
<sequence>MFAGSGPAAAAGNSAAAAGKSAAGATQLETASDTAIAAQTDVRFLMVIGSLDSWRIHRLLDEKGQEEVVVSCEFSPVSRGSSLKWCPEVALYFTAGPYRPACERNCDGGFGQ</sequence>
<keyword evidence="2" id="KW-1185">Reference proteome</keyword>
<proteinExistence type="predicted"/>
<protein>
    <submittedName>
        <fullName evidence="1">Uncharacterized protein</fullName>
    </submittedName>
</protein>
<dbReference type="EMBL" id="BAAANY010000001">
    <property type="protein sequence ID" value="GAA1658250.1"/>
    <property type="molecule type" value="Genomic_DNA"/>
</dbReference>